<feature type="region of interest" description="Disordered" evidence="1">
    <location>
        <begin position="25"/>
        <end position="59"/>
    </location>
</feature>
<evidence type="ECO:0000313" key="2">
    <source>
        <dbReference type="EMBL" id="CAD8471438.1"/>
    </source>
</evidence>
<evidence type="ECO:0000256" key="1">
    <source>
        <dbReference type="SAM" id="MobiDB-lite"/>
    </source>
</evidence>
<name>A0A7S0E2D8_9CRYP</name>
<feature type="region of interest" description="Disordered" evidence="1">
    <location>
        <begin position="95"/>
        <end position="151"/>
    </location>
</feature>
<accession>A0A7S0E2D8</accession>
<protein>
    <submittedName>
        <fullName evidence="2">Uncharacterized protein</fullName>
    </submittedName>
</protein>
<sequence length="213" mass="23798">MSGLATFSPSANAWMIPAQKFDPLATQRAPVHQEAPPSQSASRRLFHNRQGSGKLEDPNDLINKIRSAVDELQSSQLVVYGDQSADLEERKRLASTGMGVRKAPSQLESRRQTPSAELYDEDYQRVDNRPAQSRASSCRPPPPWNGEQPANVREVPPYVSRIDPYREAASSSASGYGDSHATDRHRQTSLTACMQECDTLMENLRVLKYEKLR</sequence>
<proteinExistence type="predicted"/>
<dbReference type="EMBL" id="HBEO01005069">
    <property type="protein sequence ID" value="CAD8471438.1"/>
    <property type="molecule type" value="Transcribed_RNA"/>
</dbReference>
<organism evidence="2">
    <name type="scientific">Hanusia phi</name>
    <dbReference type="NCBI Taxonomy" id="3032"/>
    <lineage>
        <taxon>Eukaryota</taxon>
        <taxon>Cryptophyceae</taxon>
        <taxon>Pyrenomonadales</taxon>
        <taxon>Geminigeraceae</taxon>
        <taxon>Hanusia</taxon>
    </lineage>
</organism>
<dbReference type="AlphaFoldDB" id="A0A7S0E2D8"/>
<reference evidence="2" key="1">
    <citation type="submission" date="2021-01" db="EMBL/GenBank/DDBJ databases">
        <authorList>
            <person name="Corre E."/>
            <person name="Pelletier E."/>
            <person name="Niang G."/>
            <person name="Scheremetjew M."/>
            <person name="Finn R."/>
            <person name="Kale V."/>
            <person name="Holt S."/>
            <person name="Cochrane G."/>
            <person name="Meng A."/>
            <person name="Brown T."/>
            <person name="Cohen L."/>
        </authorList>
    </citation>
    <scope>NUCLEOTIDE SEQUENCE</scope>
    <source>
        <strain evidence="2">CCMP325</strain>
    </source>
</reference>
<gene>
    <name evidence="2" type="ORF">HPHI1048_LOCUS3594</name>
</gene>